<dbReference type="Proteomes" id="UP000001038">
    <property type="component" value="Chromosome 20"/>
</dbReference>
<name>A0A3B3H5M8_ORYLA</name>
<dbReference type="InterPro" id="IPR028224">
    <property type="entry name" value="Otospiralin"/>
</dbReference>
<dbReference type="AlphaFoldDB" id="A0A3B3H5M8"/>
<dbReference type="PANTHER" id="PTHR35073">
    <property type="entry name" value="OTOSPIRALIN"/>
    <property type="match status" value="1"/>
</dbReference>
<dbReference type="STRING" id="8090.ENSORLP00000027177"/>
<sequence length="153" mass="17430">MKLLWLSVLCLFACCLGEARVIPEGDEERFCHTSVEQTDSQLLMPAVSTRPESRVDATLHHRTAQTGRIGSLNISHICTNVNLKSLLLCVSAPYEQPPADPYWPYSTSDFWNYVEYFKSIGAYEQINQLARTFFAHQNLRDTLGYDTHAGYEH</sequence>
<proteinExistence type="predicted"/>
<dbReference type="GO" id="GO:0007605">
    <property type="term" value="P:sensory perception of sound"/>
    <property type="evidence" value="ECO:0000318"/>
    <property type="project" value="GO_Central"/>
</dbReference>
<accession>A0A3B3H5M8</accession>
<dbReference type="Ensembl" id="ENSORLT00000031515.1">
    <property type="protein sequence ID" value="ENSORLP00000027177.1"/>
    <property type="gene ID" value="ENSORLG00000028897.1"/>
</dbReference>
<evidence type="ECO:0000313" key="3">
    <source>
        <dbReference type="Proteomes" id="UP000001038"/>
    </source>
</evidence>
<dbReference type="GeneTree" id="ENSGT00390000011600"/>
<evidence type="ECO:0000313" key="2">
    <source>
        <dbReference type="Ensembl" id="ENSORLP00000027177.1"/>
    </source>
</evidence>
<reference evidence="2" key="3">
    <citation type="submission" date="2025-09" db="UniProtKB">
        <authorList>
            <consortium name="Ensembl"/>
        </authorList>
    </citation>
    <scope>IDENTIFICATION</scope>
    <source>
        <strain evidence="2">Hd-rR</strain>
    </source>
</reference>
<keyword evidence="3" id="KW-1185">Reference proteome</keyword>
<evidence type="ECO:0000256" key="1">
    <source>
        <dbReference type="SAM" id="SignalP"/>
    </source>
</evidence>
<dbReference type="InParanoid" id="A0A3B3H5M8"/>
<reference evidence="2 3" key="1">
    <citation type="journal article" date="2007" name="Nature">
        <title>The medaka draft genome and insights into vertebrate genome evolution.</title>
        <authorList>
            <person name="Kasahara M."/>
            <person name="Naruse K."/>
            <person name="Sasaki S."/>
            <person name="Nakatani Y."/>
            <person name="Qu W."/>
            <person name="Ahsan B."/>
            <person name="Yamada T."/>
            <person name="Nagayasu Y."/>
            <person name="Doi K."/>
            <person name="Kasai Y."/>
            <person name="Jindo T."/>
            <person name="Kobayashi D."/>
            <person name="Shimada A."/>
            <person name="Toyoda A."/>
            <person name="Kuroki Y."/>
            <person name="Fujiyama A."/>
            <person name="Sasaki T."/>
            <person name="Shimizu A."/>
            <person name="Asakawa S."/>
            <person name="Shimizu N."/>
            <person name="Hashimoto S."/>
            <person name="Yang J."/>
            <person name="Lee Y."/>
            <person name="Matsushima K."/>
            <person name="Sugano S."/>
            <person name="Sakaizumi M."/>
            <person name="Narita T."/>
            <person name="Ohishi K."/>
            <person name="Haga S."/>
            <person name="Ohta F."/>
            <person name="Nomoto H."/>
            <person name="Nogata K."/>
            <person name="Morishita T."/>
            <person name="Endo T."/>
            <person name="Shin-I T."/>
            <person name="Takeda H."/>
            <person name="Morishita S."/>
            <person name="Kohara Y."/>
        </authorList>
    </citation>
    <scope>NUCLEOTIDE SEQUENCE [LARGE SCALE GENOMIC DNA]</scope>
    <source>
        <strain evidence="2 3">Hd-rR</strain>
    </source>
</reference>
<dbReference type="Pfam" id="PF15182">
    <property type="entry name" value="OTOS"/>
    <property type="match status" value="1"/>
</dbReference>
<dbReference type="Bgee" id="ENSORLG00000028897">
    <property type="expression patterns" value="Expressed in sexually immature organism and 8 other cell types or tissues"/>
</dbReference>
<feature type="signal peptide" evidence="1">
    <location>
        <begin position="1"/>
        <end position="19"/>
    </location>
</feature>
<protein>
    <submittedName>
        <fullName evidence="2">Otospiralin</fullName>
    </submittedName>
</protein>
<reference evidence="2" key="2">
    <citation type="submission" date="2025-08" db="UniProtKB">
        <authorList>
            <consortium name="Ensembl"/>
        </authorList>
    </citation>
    <scope>IDENTIFICATION</scope>
    <source>
        <strain evidence="2">Hd-rR</strain>
    </source>
</reference>
<gene>
    <name evidence="2" type="primary">otos</name>
</gene>
<keyword evidence="1" id="KW-0732">Signal</keyword>
<dbReference type="PANTHER" id="PTHR35073:SF1">
    <property type="entry name" value="OTOSPIRALIN"/>
    <property type="match status" value="1"/>
</dbReference>
<feature type="chain" id="PRO_5017265928" evidence="1">
    <location>
        <begin position="20"/>
        <end position="153"/>
    </location>
</feature>
<organism evidence="2 3">
    <name type="scientific">Oryzias latipes</name>
    <name type="common">Japanese rice fish</name>
    <name type="synonym">Japanese killifish</name>
    <dbReference type="NCBI Taxonomy" id="8090"/>
    <lineage>
        <taxon>Eukaryota</taxon>
        <taxon>Metazoa</taxon>
        <taxon>Chordata</taxon>
        <taxon>Craniata</taxon>
        <taxon>Vertebrata</taxon>
        <taxon>Euteleostomi</taxon>
        <taxon>Actinopterygii</taxon>
        <taxon>Neopterygii</taxon>
        <taxon>Teleostei</taxon>
        <taxon>Neoteleostei</taxon>
        <taxon>Acanthomorphata</taxon>
        <taxon>Ovalentaria</taxon>
        <taxon>Atherinomorphae</taxon>
        <taxon>Beloniformes</taxon>
        <taxon>Adrianichthyidae</taxon>
        <taxon>Oryziinae</taxon>
        <taxon>Oryzias</taxon>
    </lineage>
</organism>